<keyword evidence="1" id="KW-0812">Transmembrane</keyword>
<evidence type="ECO:0000313" key="5">
    <source>
        <dbReference type="Proteomes" id="UP000192478"/>
    </source>
</evidence>
<sequence>MINILNLIYRNKEWLFSGFGIVFFTIIIKYFYSSIALYNFKKNSNLIRGFWRGKVYQIHEMGQSPIEFLITCKITNIKGKFRAESKIWIEDSHEKTEETMIATGQFVKERFVRERILKFDYFIGKNEIVQFGQMLLELHANGSELSGFFTGFGATSEKLLAGYIKIKKYDT</sequence>
<evidence type="ECO:0000313" key="2">
    <source>
        <dbReference type="EMBL" id="AOY77397.1"/>
    </source>
</evidence>
<evidence type="ECO:0000313" key="3">
    <source>
        <dbReference type="EMBL" id="ARE87948.1"/>
    </source>
</evidence>
<evidence type="ECO:0000256" key="1">
    <source>
        <dbReference type="SAM" id="Phobius"/>
    </source>
</evidence>
<keyword evidence="4" id="KW-1185">Reference proteome</keyword>
<dbReference type="KEGG" id="cfm:BJL90_16985"/>
<keyword evidence="1" id="KW-0472">Membrane</keyword>
<protein>
    <submittedName>
        <fullName evidence="3">Uncharacterized protein</fullName>
    </submittedName>
</protein>
<feature type="transmembrane region" description="Helical" evidence="1">
    <location>
        <begin position="14"/>
        <end position="32"/>
    </location>
</feature>
<dbReference type="Proteomes" id="UP000177894">
    <property type="component" value="Chromosome"/>
</dbReference>
<evidence type="ECO:0000313" key="4">
    <source>
        <dbReference type="Proteomes" id="UP000177894"/>
    </source>
</evidence>
<organism evidence="3 5">
    <name type="scientific">Clostridium formicaceticum</name>
    <dbReference type="NCBI Taxonomy" id="1497"/>
    <lineage>
        <taxon>Bacteria</taxon>
        <taxon>Bacillati</taxon>
        <taxon>Bacillota</taxon>
        <taxon>Clostridia</taxon>
        <taxon>Eubacteriales</taxon>
        <taxon>Clostridiaceae</taxon>
        <taxon>Clostridium</taxon>
    </lineage>
</organism>
<dbReference type="EMBL" id="CP017603">
    <property type="protein sequence ID" value="AOY77397.1"/>
    <property type="molecule type" value="Genomic_DNA"/>
</dbReference>
<dbReference type="EMBL" id="CP020559">
    <property type="protein sequence ID" value="ARE87948.1"/>
    <property type="molecule type" value="Genomic_DNA"/>
</dbReference>
<keyword evidence="1" id="KW-1133">Transmembrane helix</keyword>
<dbReference type="RefSeq" id="WP_070970787.1">
    <property type="nucleotide sequence ID" value="NZ_CP017603.1"/>
</dbReference>
<reference evidence="2 4" key="1">
    <citation type="submission" date="2016-10" db="EMBL/GenBank/DDBJ databases">
        <title>Complete Genome Sequence of Acetogen Clostridium formicoaceticum ATCC 27076.</title>
        <authorList>
            <person name="Bao T."/>
            <person name="Cheng C."/>
            <person name="Zhao J."/>
            <person name="Yang S.-T."/>
            <person name="Wang J."/>
            <person name="Wang M."/>
        </authorList>
    </citation>
    <scope>NUCLEOTIDE SEQUENCE [LARGE SCALE GENOMIC DNA]</scope>
    <source>
        <strain evidence="2 4">ATCC 27076</strain>
    </source>
</reference>
<dbReference type="Proteomes" id="UP000192478">
    <property type="component" value="Chromosome"/>
</dbReference>
<accession>A0AAC9RME9</accession>
<reference evidence="3 5" key="2">
    <citation type="submission" date="2017-03" db="EMBL/GenBank/DDBJ databases">
        <title>Complete sequence of Clostridium formicaceticum DSM 92.</title>
        <authorList>
            <person name="Poehlein A."/>
            <person name="Karl M."/>
            <person name="Bengelsdorf F.R."/>
            <person name="Duerre P."/>
            <person name="Daniel R."/>
        </authorList>
    </citation>
    <scope>NUCLEOTIDE SEQUENCE [LARGE SCALE GENOMIC DNA]</scope>
    <source>
        <strain evidence="3 5">DSM 92</strain>
    </source>
</reference>
<dbReference type="AlphaFoldDB" id="A0AAC9RME9"/>
<proteinExistence type="predicted"/>
<name>A0AAC9RME9_9CLOT</name>
<gene>
    <name evidence="2" type="ORF">BJL90_16985</name>
    <name evidence="3" type="ORF">CLFO_23480</name>
</gene>